<proteinExistence type="predicted"/>
<keyword evidence="1" id="KW-0812">Transmembrane</keyword>
<dbReference type="InterPro" id="IPR012902">
    <property type="entry name" value="N_methyl_site"/>
</dbReference>
<keyword evidence="1" id="KW-1133">Transmembrane helix</keyword>
<dbReference type="NCBIfam" id="TIGR02532">
    <property type="entry name" value="IV_pilin_GFxxxE"/>
    <property type="match status" value="1"/>
</dbReference>
<dbReference type="Pfam" id="PF07963">
    <property type="entry name" value="N_methyl"/>
    <property type="match status" value="1"/>
</dbReference>
<evidence type="ECO:0000313" key="3">
    <source>
        <dbReference type="Proteomes" id="UP000245720"/>
    </source>
</evidence>
<feature type="transmembrane region" description="Helical" evidence="1">
    <location>
        <begin position="12"/>
        <end position="36"/>
    </location>
</feature>
<gene>
    <name evidence="2" type="ORF">IE37_01448</name>
</gene>
<dbReference type="AlphaFoldDB" id="A0A315Y1B8"/>
<keyword evidence="1" id="KW-0472">Membrane</keyword>
<dbReference type="EMBL" id="QGDI01000004">
    <property type="protein sequence ID" value="PWJ13640.1"/>
    <property type="molecule type" value="Genomic_DNA"/>
</dbReference>
<evidence type="ECO:0000256" key="1">
    <source>
        <dbReference type="SAM" id="Phobius"/>
    </source>
</evidence>
<name>A0A315Y1B8_RUMFL</name>
<protein>
    <submittedName>
        <fullName evidence="2">Prepilin-type N-terminal cleavage/methylation domain-containing protein</fullName>
    </submittedName>
</protein>
<dbReference type="Gene3D" id="3.30.700.10">
    <property type="entry name" value="Glycoprotein, Type 4 Pilin"/>
    <property type="match status" value="1"/>
</dbReference>
<dbReference type="SUPFAM" id="SSF54523">
    <property type="entry name" value="Pili subunits"/>
    <property type="match status" value="1"/>
</dbReference>
<dbReference type="Proteomes" id="UP000245720">
    <property type="component" value="Unassembled WGS sequence"/>
</dbReference>
<dbReference type="RefSeq" id="WP_181380264.1">
    <property type="nucleotide sequence ID" value="NZ_QGDI01000004.1"/>
</dbReference>
<comment type="caution">
    <text evidence="2">The sequence shown here is derived from an EMBL/GenBank/DDBJ whole genome shotgun (WGS) entry which is preliminary data.</text>
</comment>
<sequence>MRTNKTKKGFTLMELVIVLAILGILLAIIVPSWGYFIRRSRERSANAKAKVVFNAAQTEVTRVSMKERPDLNIVKDPTADSVRKNDAQKNIYIGDGDFYFYWDGHTGEKVNAAGTAVTADAARNRSFSDGINNINNNGDGCYKIYVSNYNVQAVVYSEMADGRYKGTYPKGMDELTSTQQGTIRSTNVRNINLNAIT</sequence>
<organism evidence="2 3">
    <name type="scientific">Ruminococcus flavefaciens</name>
    <dbReference type="NCBI Taxonomy" id="1265"/>
    <lineage>
        <taxon>Bacteria</taxon>
        <taxon>Bacillati</taxon>
        <taxon>Bacillota</taxon>
        <taxon>Clostridia</taxon>
        <taxon>Eubacteriales</taxon>
        <taxon>Oscillospiraceae</taxon>
        <taxon>Ruminococcus</taxon>
    </lineage>
</organism>
<accession>A0A315Y1B8</accession>
<evidence type="ECO:0000313" key="2">
    <source>
        <dbReference type="EMBL" id="PWJ13640.1"/>
    </source>
</evidence>
<dbReference type="InterPro" id="IPR045584">
    <property type="entry name" value="Pilin-like"/>
</dbReference>
<reference evidence="2 3" key="1">
    <citation type="submission" date="2018-05" db="EMBL/GenBank/DDBJ databases">
        <title>The Hungate 1000. A catalogue of reference genomes from the rumen microbiome.</title>
        <authorList>
            <person name="Kelly W."/>
        </authorList>
    </citation>
    <scope>NUCLEOTIDE SEQUENCE [LARGE SCALE GENOMIC DNA]</scope>
    <source>
        <strain evidence="2 3">SAb67</strain>
    </source>
</reference>